<proteinExistence type="predicted"/>
<keyword evidence="2" id="KW-1185">Reference proteome</keyword>
<evidence type="ECO:0008006" key="3">
    <source>
        <dbReference type="Google" id="ProtNLM"/>
    </source>
</evidence>
<dbReference type="Proteomes" id="UP001627154">
    <property type="component" value="Unassembled WGS sequence"/>
</dbReference>
<dbReference type="EMBL" id="JBJJXI010000184">
    <property type="protein sequence ID" value="KAL3383671.1"/>
    <property type="molecule type" value="Genomic_DNA"/>
</dbReference>
<name>A0ABD2VT34_9HYME</name>
<sequence length="242" mass="28101">MVEIRHYHPSDIFVNNSSPVPMTGPANIDLAESFVHSRFDERYEYNPQLDGYEFIVKYKYGPEQNAGAVAPYHRNGINKYIMSVYLKNKEYNAISVRIGRTTYGHTEIKLIMDLLDDLISTNPNDKFRVPRPKSIQWRDGQQAALEYLTDNAAMYTRYLEEKGIIVKMCSERPPCNYTYKGGPCEDFLRNICPKGSQIVYIVENHHMLEAEVQAAFTDLKNAYQQFLTSEQDKTRRINQCFI</sequence>
<protein>
    <recommendedName>
        <fullName evidence="3">Helitron helicase-like domain-containing protein</fullName>
    </recommendedName>
</protein>
<organism evidence="1 2">
    <name type="scientific">Trichogramma kaykai</name>
    <dbReference type="NCBI Taxonomy" id="54128"/>
    <lineage>
        <taxon>Eukaryota</taxon>
        <taxon>Metazoa</taxon>
        <taxon>Ecdysozoa</taxon>
        <taxon>Arthropoda</taxon>
        <taxon>Hexapoda</taxon>
        <taxon>Insecta</taxon>
        <taxon>Pterygota</taxon>
        <taxon>Neoptera</taxon>
        <taxon>Endopterygota</taxon>
        <taxon>Hymenoptera</taxon>
        <taxon>Apocrita</taxon>
        <taxon>Proctotrupomorpha</taxon>
        <taxon>Chalcidoidea</taxon>
        <taxon>Trichogrammatidae</taxon>
        <taxon>Trichogramma</taxon>
    </lineage>
</organism>
<accession>A0ABD2VT34</accession>
<comment type="caution">
    <text evidence="1">The sequence shown here is derived from an EMBL/GenBank/DDBJ whole genome shotgun (WGS) entry which is preliminary data.</text>
</comment>
<gene>
    <name evidence="1" type="ORF">TKK_020469</name>
</gene>
<reference evidence="1 2" key="1">
    <citation type="journal article" date="2024" name="bioRxiv">
        <title>A reference genome for Trichogramma kaykai: A tiny desert-dwelling parasitoid wasp with competing sex-ratio distorters.</title>
        <authorList>
            <person name="Culotta J."/>
            <person name="Lindsey A.R."/>
        </authorList>
    </citation>
    <scope>NUCLEOTIDE SEQUENCE [LARGE SCALE GENOMIC DNA]</scope>
    <source>
        <strain evidence="1 2">KSX58</strain>
    </source>
</reference>
<evidence type="ECO:0000313" key="1">
    <source>
        <dbReference type="EMBL" id="KAL3383671.1"/>
    </source>
</evidence>
<evidence type="ECO:0000313" key="2">
    <source>
        <dbReference type="Proteomes" id="UP001627154"/>
    </source>
</evidence>
<dbReference type="AlphaFoldDB" id="A0ABD2VT34"/>